<evidence type="ECO:0000313" key="2">
    <source>
        <dbReference type="EMBL" id="KAK3221600.1"/>
    </source>
</evidence>
<dbReference type="InterPro" id="IPR002156">
    <property type="entry name" value="RNaseH_domain"/>
</dbReference>
<name>A0AAE0APR5_9ROSI</name>
<comment type="caution">
    <text evidence="2">The sequence shown here is derived from an EMBL/GenBank/DDBJ whole genome shotgun (WGS) entry which is preliminary data.</text>
</comment>
<dbReference type="InterPro" id="IPR012337">
    <property type="entry name" value="RNaseH-like_sf"/>
</dbReference>
<dbReference type="PANTHER" id="PTHR47074">
    <property type="entry name" value="BNAC02G40300D PROTEIN"/>
    <property type="match status" value="1"/>
</dbReference>
<dbReference type="Pfam" id="PF13456">
    <property type="entry name" value="RVT_3"/>
    <property type="match status" value="1"/>
</dbReference>
<sequence>MVEFQKANEMRVGSNGAAASTVIRWRPPTANVYKLNTDAALDVGRGIVGVGAIIRNHQGHVMGSTSQRLEATFSPKEAEAMAILRGIEFAVGSGLMPVVIESDSLGVVNLINLGAPNLMEIGLICKDVEIRICEGGVTFGL</sequence>
<evidence type="ECO:0000313" key="3">
    <source>
        <dbReference type="Proteomes" id="UP001281410"/>
    </source>
</evidence>
<dbReference type="PANTHER" id="PTHR47074:SF48">
    <property type="entry name" value="POLYNUCLEOTIDYL TRANSFERASE, RIBONUCLEASE H-LIKE SUPERFAMILY PROTEIN"/>
    <property type="match status" value="1"/>
</dbReference>
<dbReference type="Proteomes" id="UP001281410">
    <property type="component" value="Unassembled WGS sequence"/>
</dbReference>
<evidence type="ECO:0000259" key="1">
    <source>
        <dbReference type="Pfam" id="PF13456"/>
    </source>
</evidence>
<dbReference type="SUPFAM" id="SSF53098">
    <property type="entry name" value="Ribonuclease H-like"/>
    <property type="match status" value="1"/>
</dbReference>
<gene>
    <name evidence="2" type="ORF">Dsin_008625</name>
</gene>
<proteinExistence type="predicted"/>
<dbReference type="InterPro" id="IPR044730">
    <property type="entry name" value="RNase_H-like_dom_plant"/>
</dbReference>
<keyword evidence="3" id="KW-1185">Reference proteome</keyword>
<dbReference type="GO" id="GO:0003676">
    <property type="term" value="F:nucleic acid binding"/>
    <property type="evidence" value="ECO:0007669"/>
    <property type="project" value="InterPro"/>
</dbReference>
<dbReference type="EMBL" id="JANJYJ010000003">
    <property type="protein sequence ID" value="KAK3221600.1"/>
    <property type="molecule type" value="Genomic_DNA"/>
</dbReference>
<dbReference type="CDD" id="cd06222">
    <property type="entry name" value="RNase_H_like"/>
    <property type="match status" value="1"/>
</dbReference>
<feature type="domain" description="RNase H type-1" evidence="1">
    <location>
        <begin position="36"/>
        <end position="124"/>
    </location>
</feature>
<dbReference type="InterPro" id="IPR052929">
    <property type="entry name" value="RNase_H-like_EbsB-rel"/>
</dbReference>
<dbReference type="Gene3D" id="3.30.420.10">
    <property type="entry name" value="Ribonuclease H-like superfamily/Ribonuclease H"/>
    <property type="match status" value="1"/>
</dbReference>
<organism evidence="2 3">
    <name type="scientific">Dipteronia sinensis</name>
    <dbReference type="NCBI Taxonomy" id="43782"/>
    <lineage>
        <taxon>Eukaryota</taxon>
        <taxon>Viridiplantae</taxon>
        <taxon>Streptophyta</taxon>
        <taxon>Embryophyta</taxon>
        <taxon>Tracheophyta</taxon>
        <taxon>Spermatophyta</taxon>
        <taxon>Magnoliopsida</taxon>
        <taxon>eudicotyledons</taxon>
        <taxon>Gunneridae</taxon>
        <taxon>Pentapetalae</taxon>
        <taxon>rosids</taxon>
        <taxon>malvids</taxon>
        <taxon>Sapindales</taxon>
        <taxon>Sapindaceae</taxon>
        <taxon>Hippocastanoideae</taxon>
        <taxon>Acereae</taxon>
        <taxon>Dipteronia</taxon>
    </lineage>
</organism>
<protein>
    <recommendedName>
        <fullName evidence="1">RNase H type-1 domain-containing protein</fullName>
    </recommendedName>
</protein>
<dbReference type="InterPro" id="IPR036397">
    <property type="entry name" value="RNaseH_sf"/>
</dbReference>
<accession>A0AAE0APR5</accession>
<dbReference type="AlphaFoldDB" id="A0AAE0APR5"/>
<dbReference type="GO" id="GO:0004523">
    <property type="term" value="F:RNA-DNA hybrid ribonuclease activity"/>
    <property type="evidence" value="ECO:0007669"/>
    <property type="project" value="InterPro"/>
</dbReference>
<reference evidence="2" key="1">
    <citation type="journal article" date="2023" name="Plant J.">
        <title>Genome sequences and population genomics provide insights into the demographic history, inbreeding, and mutation load of two 'living fossil' tree species of Dipteronia.</title>
        <authorList>
            <person name="Feng Y."/>
            <person name="Comes H.P."/>
            <person name="Chen J."/>
            <person name="Zhu S."/>
            <person name="Lu R."/>
            <person name="Zhang X."/>
            <person name="Li P."/>
            <person name="Qiu J."/>
            <person name="Olsen K.M."/>
            <person name="Qiu Y."/>
        </authorList>
    </citation>
    <scope>NUCLEOTIDE SEQUENCE</scope>
    <source>
        <strain evidence="2">NBL</strain>
    </source>
</reference>